<dbReference type="OrthoDB" id="9799969at2"/>
<keyword evidence="4 10" id="KW-0813">Transport</keyword>
<evidence type="ECO:0000256" key="2">
    <source>
        <dbReference type="ARBA" id="ARBA00004184"/>
    </source>
</evidence>
<evidence type="ECO:0000256" key="8">
    <source>
        <dbReference type="ARBA" id="ARBA00023196"/>
    </source>
</evidence>
<dbReference type="GO" id="GO:0005886">
    <property type="term" value="C:plasma membrane"/>
    <property type="evidence" value="ECO:0007669"/>
    <property type="project" value="UniProtKB-SubCell"/>
</dbReference>
<dbReference type="SUPFAM" id="SSF51344">
    <property type="entry name" value="Epsilon subunit of F1F0-ATP synthase N-terminal domain"/>
    <property type="match status" value="1"/>
</dbReference>
<sequence length="141" mass="15241">MSVQLEIISPEKLLLRKDVQMAVIPGAEGDIAAMPGHAPIMMMLRGGLVSLYEGGQIVEQYFISGGFADMTAERCTVLADEVKMLSEISIENARTRLAGLESSFANVAAEDISTQDTIARHIQAVRAEIEAAELLLNATRH</sequence>
<dbReference type="Proteomes" id="UP000019760">
    <property type="component" value="Unassembled WGS sequence"/>
</dbReference>
<feature type="domain" description="ATP synthase F1 complex delta/epsilon subunit N-terminal" evidence="12">
    <location>
        <begin position="4"/>
        <end position="81"/>
    </location>
</feature>
<dbReference type="InterPro" id="IPR036771">
    <property type="entry name" value="ATPsynth_dsu/esu_N"/>
</dbReference>
<accession>A0A023D462</accession>
<dbReference type="GO" id="GO:0012505">
    <property type="term" value="C:endomembrane system"/>
    <property type="evidence" value="ECO:0007669"/>
    <property type="project" value="UniProtKB-SubCell"/>
</dbReference>
<keyword evidence="7 10" id="KW-0472">Membrane</keyword>
<dbReference type="GO" id="GO:0046933">
    <property type="term" value="F:proton-transporting ATP synthase activity, rotational mechanism"/>
    <property type="evidence" value="ECO:0007669"/>
    <property type="project" value="UniProtKB-UniRule"/>
</dbReference>
<reference evidence="13 14" key="2">
    <citation type="journal article" date="2014" name="FEMS Microbiol. Lett.">
        <title>Draft genomic DNA sequence of the facultatively methylotrophic bacterium Acidomonas methanolica type strain MB58.</title>
        <authorList>
            <person name="Higashiura N."/>
            <person name="Hadano H."/>
            <person name="Hirakawa H."/>
            <person name="Matsutani M."/>
            <person name="Takabe S."/>
            <person name="Matsushita K."/>
            <person name="Azuma Y."/>
        </authorList>
    </citation>
    <scope>NUCLEOTIDE SEQUENCE [LARGE SCALE GENOMIC DNA]</scope>
    <source>
        <strain evidence="13 14">MB58</strain>
    </source>
</reference>
<comment type="similarity">
    <text evidence="3 10 11">Belongs to the ATPase epsilon chain family.</text>
</comment>
<evidence type="ECO:0000256" key="4">
    <source>
        <dbReference type="ARBA" id="ARBA00022448"/>
    </source>
</evidence>
<evidence type="ECO:0000256" key="9">
    <source>
        <dbReference type="ARBA" id="ARBA00023310"/>
    </source>
</evidence>
<dbReference type="HAMAP" id="MF_00530">
    <property type="entry name" value="ATP_synth_epsil_bac"/>
    <property type="match status" value="1"/>
</dbReference>
<name>A0A023D462_ACIMT</name>
<dbReference type="GO" id="GO:0045259">
    <property type="term" value="C:proton-transporting ATP synthase complex"/>
    <property type="evidence" value="ECO:0007669"/>
    <property type="project" value="UniProtKB-KW"/>
</dbReference>
<evidence type="ECO:0000313" key="14">
    <source>
        <dbReference type="Proteomes" id="UP000019760"/>
    </source>
</evidence>
<comment type="function">
    <text evidence="1 10">Produces ATP from ADP in the presence of a proton gradient across the membrane.</text>
</comment>
<dbReference type="GO" id="GO:0005524">
    <property type="term" value="F:ATP binding"/>
    <property type="evidence" value="ECO:0007669"/>
    <property type="project" value="UniProtKB-UniRule"/>
</dbReference>
<evidence type="ECO:0000259" key="12">
    <source>
        <dbReference type="Pfam" id="PF02823"/>
    </source>
</evidence>
<dbReference type="InterPro" id="IPR020546">
    <property type="entry name" value="ATP_synth_F1_dsu/esu_N"/>
</dbReference>
<evidence type="ECO:0000256" key="7">
    <source>
        <dbReference type="ARBA" id="ARBA00023136"/>
    </source>
</evidence>
<dbReference type="AlphaFoldDB" id="A0A023D462"/>
<evidence type="ECO:0000256" key="6">
    <source>
        <dbReference type="ARBA" id="ARBA00023065"/>
    </source>
</evidence>
<dbReference type="InterPro" id="IPR001469">
    <property type="entry name" value="ATP_synth_F1_dsu/esu"/>
</dbReference>
<proteinExistence type="inferred from homology"/>
<evidence type="ECO:0000256" key="5">
    <source>
        <dbReference type="ARBA" id="ARBA00022781"/>
    </source>
</evidence>
<evidence type="ECO:0000256" key="11">
    <source>
        <dbReference type="RuleBase" id="RU003656"/>
    </source>
</evidence>
<dbReference type="Pfam" id="PF02823">
    <property type="entry name" value="ATP-synt_DE_N"/>
    <property type="match status" value="1"/>
</dbReference>
<gene>
    <name evidence="10" type="primary">atpC</name>
    <name evidence="13" type="ORF">Amme_040_025</name>
</gene>
<dbReference type="NCBIfam" id="TIGR01216">
    <property type="entry name" value="ATP_synt_epsi"/>
    <property type="match status" value="1"/>
</dbReference>
<dbReference type="RefSeq" id="WP_042058159.1">
    <property type="nucleotide sequence ID" value="NZ_BAND01000040.1"/>
</dbReference>
<keyword evidence="8 10" id="KW-0139">CF(1)</keyword>
<comment type="subcellular location">
    <subcellularLocation>
        <location evidence="10">Cell membrane</location>
        <topology evidence="10">Peripheral membrane protein</topology>
    </subcellularLocation>
    <subcellularLocation>
        <location evidence="2">Endomembrane system</location>
        <topology evidence="2">Peripheral membrane protein</topology>
    </subcellularLocation>
</comment>
<dbReference type="Gene3D" id="2.60.15.10">
    <property type="entry name" value="F0F1 ATP synthase delta/epsilon subunit, N-terminal"/>
    <property type="match status" value="1"/>
</dbReference>
<comment type="caution">
    <text evidence="13">The sequence shown here is derived from an EMBL/GenBank/DDBJ whole genome shotgun (WGS) entry which is preliminary data.</text>
</comment>
<evidence type="ECO:0000256" key="1">
    <source>
        <dbReference type="ARBA" id="ARBA00003543"/>
    </source>
</evidence>
<comment type="subunit">
    <text evidence="10 11">F-type ATPases have 2 components, CF(1) - the catalytic core - and CF(0) - the membrane proton channel. CF(1) has five subunits: alpha(3), beta(3), gamma(1), delta(1), epsilon(1). CF(0) has three main subunits: a, b and c.</text>
</comment>
<evidence type="ECO:0000313" key="13">
    <source>
        <dbReference type="EMBL" id="GAJ28953.1"/>
    </source>
</evidence>
<dbReference type="EMBL" id="BAND01000040">
    <property type="protein sequence ID" value="GAJ28953.1"/>
    <property type="molecule type" value="Genomic_DNA"/>
</dbReference>
<dbReference type="PANTHER" id="PTHR13822:SF10">
    <property type="entry name" value="ATP SYNTHASE EPSILON CHAIN, CHLOROPLASTIC"/>
    <property type="match status" value="1"/>
</dbReference>
<keyword evidence="10" id="KW-1003">Cell membrane</keyword>
<evidence type="ECO:0000256" key="10">
    <source>
        <dbReference type="HAMAP-Rule" id="MF_00530"/>
    </source>
</evidence>
<organism evidence="13 14">
    <name type="scientific">Acidomonas methanolica NBRC 104435</name>
    <dbReference type="NCBI Taxonomy" id="1231351"/>
    <lineage>
        <taxon>Bacteria</taxon>
        <taxon>Pseudomonadati</taxon>
        <taxon>Pseudomonadota</taxon>
        <taxon>Alphaproteobacteria</taxon>
        <taxon>Acetobacterales</taxon>
        <taxon>Acetobacteraceae</taxon>
        <taxon>Acidomonas</taxon>
    </lineage>
</organism>
<keyword evidence="9 10" id="KW-0066">ATP synthesis</keyword>
<keyword evidence="14" id="KW-1185">Reference proteome</keyword>
<evidence type="ECO:0000256" key="3">
    <source>
        <dbReference type="ARBA" id="ARBA00005712"/>
    </source>
</evidence>
<reference evidence="14" key="1">
    <citation type="journal article" date="2014" name="FEMS Microbiol. Lett.">
        <title>Draft Genomic DNA Sequence of the Facultatively Methylotrophic Bacterium Acidomonas methanolica type strain MB58.</title>
        <authorList>
            <person name="Higashiura N."/>
            <person name="Hadano H."/>
            <person name="Hirakawa H."/>
            <person name="Matsutani M."/>
            <person name="Takabe S."/>
            <person name="Matsushita K."/>
            <person name="Azuma Y."/>
        </authorList>
    </citation>
    <scope>NUCLEOTIDE SEQUENCE [LARGE SCALE GENOMIC DNA]</scope>
    <source>
        <strain evidence="14">MB58</strain>
    </source>
</reference>
<keyword evidence="5 10" id="KW-0375">Hydrogen ion transport</keyword>
<protein>
    <recommendedName>
        <fullName evidence="10">ATP synthase epsilon chain</fullName>
    </recommendedName>
    <alternativeName>
        <fullName evidence="10">ATP synthase F1 sector epsilon subunit</fullName>
    </alternativeName>
    <alternativeName>
        <fullName evidence="10">F-ATPase epsilon subunit</fullName>
    </alternativeName>
</protein>
<dbReference type="PANTHER" id="PTHR13822">
    <property type="entry name" value="ATP SYNTHASE DELTA/EPSILON CHAIN"/>
    <property type="match status" value="1"/>
</dbReference>
<dbReference type="CDD" id="cd12152">
    <property type="entry name" value="F1-ATPase_delta"/>
    <property type="match status" value="1"/>
</dbReference>
<keyword evidence="6 10" id="KW-0406">Ion transport</keyword>